<keyword evidence="4" id="KW-1185">Reference proteome</keyword>
<dbReference type="PANTHER" id="PTHR12901:SF10">
    <property type="entry name" value="COENZYME Q-BINDING PROTEIN COQ10, MITOCHONDRIAL"/>
    <property type="match status" value="1"/>
</dbReference>
<dbReference type="EMBL" id="PUGF01000009">
    <property type="protein sequence ID" value="PRC93056.1"/>
    <property type="molecule type" value="Genomic_DNA"/>
</dbReference>
<sequence>MAVVQKSVLVGYSAEQMFALVDGVEEYPHFLPWCGGVQVLQRCETGLVATLNINFHGVHQSFTTENTNSAPTLMKMKLISGPFKHLDGTWHFKALRENACKIEFDLHYEFSSKILEHLIGPVFSKIANSFVDAFCSRAESVYGK</sequence>
<dbReference type="Proteomes" id="UP000237839">
    <property type="component" value="Unassembled WGS sequence"/>
</dbReference>
<organism evidence="3 4">
    <name type="scientific">Solimicrobium silvestre</name>
    <dbReference type="NCBI Taxonomy" id="2099400"/>
    <lineage>
        <taxon>Bacteria</taxon>
        <taxon>Pseudomonadati</taxon>
        <taxon>Pseudomonadota</taxon>
        <taxon>Betaproteobacteria</taxon>
        <taxon>Burkholderiales</taxon>
        <taxon>Oxalobacteraceae</taxon>
        <taxon>Solimicrobium</taxon>
    </lineage>
</organism>
<name>A0A2S9GZL4_9BURK</name>
<evidence type="ECO:0000256" key="1">
    <source>
        <dbReference type="ARBA" id="ARBA00008918"/>
    </source>
</evidence>
<dbReference type="PANTHER" id="PTHR12901">
    <property type="entry name" value="SPERM PROTEIN HOMOLOG"/>
    <property type="match status" value="1"/>
</dbReference>
<dbReference type="GO" id="GO:0048039">
    <property type="term" value="F:ubiquinone binding"/>
    <property type="evidence" value="ECO:0007669"/>
    <property type="project" value="InterPro"/>
</dbReference>
<proteinExistence type="inferred from homology"/>
<evidence type="ECO:0000313" key="3">
    <source>
        <dbReference type="EMBL" id="PRC93056.1"/>
    </source>
</evidence>
<comment type="similarity">
    <text evidence="1">Belongs to the ribosome association toxin RatA family.</text>
</comment>
<dbReference type="InterPro" id="IPR005031">
    <property type="entry name" value="COQ10_START"/>
</dbReference>
<reference evidence="3 4" key="1">
    <citation type="submission" date="2018-02" db="EMBL/GenBank/DDBJ databases">
        <title>Solimicrobium silvestre gen. nov., sp. nov., isolated from alpine forest soil.</title>
        <authorList>
            <person name="Margesin R."/>
            <person name="Albuquerque L."/>
            <person name="Zhang D.-C."/>
            <person name="Froufe H.J.C."/>
            <person name="Severino R."/>
            <person name="Roxo I."/>
            <person name="Egas C."/>
            <person name="Da Costa M.S."/>
        </authorList>
    </citation>
    <scope>NUCLEOTIDE SEQUENCE [LARGE SCALE GENOMIC DNA]</scope>
    <source>
        <strain evidence="3 4">S20-91</strain>
    </source>
</reference>
<dbReference type="InterPro" id="IPR023393">
    <property type="entry name" value="START-like_dom_sf"/>
</dbReference>
<feature type="domain" description="Coenzyme Q-binding protein COQ10 START" evidence="2">
    <location>
        <begin position="10"/>
        <end position="135"/>
    </location>
</feature>
<dbReference type="AlphaFoldDB" id="A0A2S9GZL4"/>
<evidence type="ECO:0000313" key="4">
    <source>
        <dbReference type="Proteomes" id="UP000237839"/>
    </source>
</evidence>
<gene>
    <name evidence="3" type="ORF">S2091_2142</name>
</gene>
<dbReference type="RefSeq" id="WP_105531797.1">
    <property type="nucleotide sequence ID" value="NZ_PUGF01000009.1"/>
</dbReference>
<comment type="caution">
    <text evidence="3">The sequence shown here is derived from an EMBL/GenBank/DDBJ whole genome shotgun (WGS) entry which is preliminary data.</text>
</comment>
<protein>
    <submittedName>
        <fullName evidence="3">Oligoketide cyclase/lipid transport protein</fullName>
    </submittedName>
</protein>
<dbReference type="SUPFAM" id="SSF55961">
    <property type="entry name" value="Bet v1-like"/>
    <property type="match status" value="1"/>
</dbReference>
<dbReference type="OrthoDB" id="9804759at2"/>
<dbReference type="Pfam" id="PF03364">
    <property type="entry name" value="Polyketide_cyc"/>
    <property type="match status" value="1"/>
</dbReference>
<dbReference type="GO" id="GO:0045333">
    <property type="term" value="P:cellular respiration"/>
    <property type="evidence" value="ECO:0007669"/>
    <property type="project" value="InterPro"/>
</dbReference>
<accession>A0A2S9GZL4</accession>
<evidence type="ECO:0000259" key="2">
    <source>
        <dbReference type="Pfam" id="PF03364"/>
    </source>
</evidence>
<dbReference type="Gene3D" id="3.30.530.20">
    <property type="match status" value="1"/>
</dbReference>
<dbReference type="InterPro" id="IPR044996">
    <property type="entry name" value="COQ10-like"/>
</dbReference>
<dbReference type="CDD" id="cd07813">
    <property type="entry name" value="COQ10p_like"/>
    <property type="match status" value="1"/>
</dbReference>